<dbReference type="Pfam" id="PF13965">
    <property type="entry name" value="SID-1_RNA_chan"/>
    <property type="match status" value="2"/>
</dbReference>
<dbReference type="GO" id="GO:0005886">
    <property type="term" value="C:plasma membrane"/>
    <property type="evidence" value="ECO:0007669"/>
    <property type="project" value="TreeGrafter"/>
</dbReference>
<proteinExistence type="inferred from homology"/>
<keyword evidence="8" id="KW-0325">Glycoprotein</keyword>
<feature type="transmembrane region" description="Helical" evidence="10">
    <location>
        <begin position="581"/>
        <end position="602"/>
    </location>
</feature>
<dbReference type="Pfam" id="PF13202">
    <property type="entry name" value="EF-hand_5"/>
    <property type="match status" value="1"/>
</dbReference>
<evidence type="ECO:0000259" key="11">
    <source>
        <dbReference type="PROSITE" id="PS50222"/>
    </source>
</evidence>
<feature type="domain" description="EF-hand" evidence="11">
    <location>
        <begin position="519"/>
        <end position="554"/>
    </location>
</feature>
<feature type="transmembrane region" description="Helical" evidence="10">
    <location>
        <begin position="829"/>
        <end position="848"/>
    </location>
</feature>
<dbReference type="Proteomes" id="UP000649617">
    <property type="component" value="Unassembled WGS sequence"/>
</dbReference>
<evidence type="ECO:0000256" key="5">
    <source>
        <dbReference type="ARBA" id="ARBA00022837"/>
    </source>
</evidence>
<feature type="transmembrane region" description="Helical" evidence="10">
    <location>
        <begin position="614"/>
        <end position="635"/>
    </location>
</feature>
<evidence type="ECO:0000256" key="3">
    <source>
        <dbReference type="ARBA" id="ARBA00022692"/>
    </source>
</evidence>
<protein>
    <submittedName>
        <fullName evidence="12">SIDT1 protein</fullName>
    </submittedName>
</protein>
<dbReference type="SMART" id="SM00054">
    <property type="entry name" value="EFh"/>
    <property type="match status" value="2"/>
</dbReference>
<dbReference type="EMBL" id="CAJNIZ010039779">
    <property type="protein sequence ID" value="CAE7594700.1"/>
    <property type="molecule type" value="Genomic_DNA"/>
</dbReference>
<dbReference type="Gene3D" id="1.10.238.10">
    <property type="entry name" value="EF-hand"/>
    <property type="match status" value="1"/>
</dbReference>
<dbReference type="SUPFAM" id="SSF47473">
    <property type="entry name" value="EF-hand"/>
    <property type="match status" value="1"/>
</dbReference>
<sequence>MLSGSPGSAFHCTGEVTREENVKFLMSVPHPNNNVEQFRLKLNVSVAAEHPLGWNASTCHGKLDAQAAVHYMQDVVELDRRSLTETRNCSVFVRESNLFCVRPAGRKHHTLSMAVQADRRARVEAYVEAQQGMSENLTSFSFDVPGGIATAAYHLFRIPHDVALDLWNVRMNVPDEFQSLNNTYTAYVIHEQSLCISSSFQDGGCFDPAQIWSCTHSIPVSFRKPDPMAGLRVAMWLSFSKSGSLTISRGSRPSLRSGRWLLFVTCNWRHRNTPCGEAKIDVALSGGYHQRRQLWIGAAIMIFGPALVLSCVNAMCFLAYEVLYRLNSNAASRETRCRSHLWPVFLPSPGREHWDLVCEKIASMPRPVPFFPGLLALMIGVFLATAAQFVITHYGLMVRTGNRDICFYNEKCFSPGLVWDVPWNNMLSNVAYFVAGAHTMMQAFFAEVRCRQFLQRTFAVMFKDLVSDSEKGLKIEQWHEIFDSVDSNRNGRLSRGEWHAHYGNILAFDFIDRNDDGELSREEWSRAFDRLDTAGDGHLTPAEFRTAADIDLRSFYAVAITFWAEGIGSMCYHLCPSVETFQFDTCFMIPIANLLTIALLDWREGEKSRDGATALRYFVYVLTPIWVINFIGTWYDIDVFDCTWLYWIYAVAVVAPRPQTCQLVHQLPFRSNAWAAAAVANMNRLFAKPKWLDDRASTVQPMGAYGKCVMRVMQVLLVVVVASAFAEPAVRLDIGGTANTFLLLSIVLMIVVVSRQIYWLDLSFITCKVREIGARIIKYCYLLVMISVAVVSLHCFNEKVVIVTPDATPAESHDANQDCLFSVFDMHDLWHALSAVALALFAMLLLDIRVHSWARQSRVQILFEEKMVPCCGSDSDESPDHSAIESPSSPSDLSDLELPSDARSVRASTSL</sequence>
<evidence type="ECO:0000256" key="6">
    <source>
        <dbReference type="ARBA" id="ARBA00022989"/>
    </source>
</evidence>
<organism evidence="12 13">
    <name type="scientific">Symbiodinium pilosum</name>
    <name type="common">Dinoflagellate</name>
    <dbReference type="NCBI Taxonomy" id="2952"/>
    <lineage>
        <taxon>Eukaryota</taxon>
        <taxon>Sar</taxon>
        <taxon>Alveolata</taxon>
        <taxon>Dinophyceae</taxon>
        <taxon>Suessiales</taxon>
        <taxon>Symbiodiniaceae</taxon>
        <taxon>Symbiodinium</taxon>
    </lineage>
</organism>
<evidence type="ECO:0000256" key="9">
    <source>
        <dbReference type="SAM" id="MobiDB-lite"/>
    </source>
</evidence>
<dbReference type="GO" id="GO:0003725">
    <property type="term" value="F:double-stranded RNA binding"/>
    <property type="evidence" value="ECO:0007669"/>
    <property type="project" value="TreeGrafter"/>
</dbReference>
<dbReference type="PANTHER" id="PTHR12185:SF14">
    <property type="entry name" value="CHOLESTEROL UPTAKE PROTEIN 1"/>
    <property type="match status" value="1"/>
</dbReference>
<dbReference type="InterPro" id="IPR011992">
    <property type="entry name" value="EF-hand-dom_pair"/>
</dbReference>
<dbReference type="OrthoDB" id="416618at2759"/>
<keyword evidence="6 10" id="KW-1133">Transmembrane helix</keyword>
<comment type="subcellular location">
    <subcellularLocation>
        <location evidence="1">Membrane</location>
        <topology evidence="1">Multi-pass membrane protein</topology>
    </subcellularLocation>
</comment>
<gene>
    <name evidence="12" type="primary">SIDT1</name>
    <name evidence="12" type="ORF">SPIL2461_LOCUS15834</name>
</gene>
<keyword evidence="5" id="KW-0106">Calcium</keyword>
<reference evidence="12" key="1">
    <citation type="submission" date="2021-02" db="EMBL/GenBank/DDBJ databases">
        <authorList>
            <person name="Dougan E. K."/>
            <person name="Rhodes N."/>
            <person name="Thang M."/>
            <person name="Chan C."/>
        </authorList>
    </citation>
    <scope>NUCLEOTIDE SEQUENCE</scope>
</reference>
<feature type="transmembrane region" description="Helical" evidence="10">
    <location>
        <begin position="294"/>
        <end position="320"/>
    </location>
</feature>
<dbReference type="GO" id="GO:0005764">
    <property type="term" value="C:lysosome"/>
    <property type="evidence" value="ECO:0007669"/>
    <property type="project" value="TreeGrafter"/>
</dbReference>
<dbReference type="PROSITE" id="PS50222">
    <property type="entry name" value="EF_HAND_2"/>
    <property type="match status" value="2"/>
</dbReference>
<evidence type="ECO:0000256" key="8">
    <source>
        <dbReference type="ARBA" id="ARBA00023180"/>
    </source>
</evidence>
<feature type="transmembrane region" description="Helical" evidence="10">
    <location>
        <begin position="555"/>
        <end position="575"/>
    </location>
</feature>
<keyword evidence="7 10" id="KW-0472">Membrane</keyword>
<comment type="caution">
    <text evidence="12">The sequence shown here is derived from an EMBL/GenBank/DDBJ whole genome shotgun (WGS) entry which is preliminary data.</text>
</comment>
<evidence type="ECO:0000256" key="1">
    <source>
        <dbReference type="ARBA" id="ARBA00004141"/>
    </source>
</evidence>
<feature type="transmembrane region" description="Helical" evidence="10">
    <location>
        <begin position="738"/>
        <end position="758"/>
    </location>
</feature>
<name>A0A812V0L1_SYMPI</name>
<evidence type="ECO:0000256" key="10">
    <source>
        <dbReference type="SAM" id="Phobius"/>
    </source>
</evidence>
<evidence type="ECO:0000256" key="7">
    <source>
        <dbReference type="ARBA" id="ARBA00023136"/>
    </source>
</evidence>
<evidence type="ECO:0000313" key="13">
    <source>
        <dbReference type="Proteomes" id="UP000649617"/>
    </source>
</evidence>
<comment type="similarity">
    <text evidence="2">Belongs to the SID1 family.</text>
</comment>
<evidence type="ECO:0000313" key="12">
    <source>
        <dbReference type="EMBL" id="CAE7594700.1"/>
    </source>
</evidence>
<feature type="domain" description="EF-hand" evidence="11">
    <location>
        <begin position="473"/>
        <end position="508"/>
    </location>
</feature>
<feature type="region of interest" description="Disordered" evidence="9">
    <location>
        <begin position="872"/>
        <end position="911"/>
    </location>
</feature>
<dbReference type="PROSITE" id="PS00018">
    <property type="entry name" value="EF_HAND_1"/>
    <property type="match status" value="1"/>
</dbReference>
<dbReference type="GO" id="GO:0005509">
    <property type="term" value="F:calcium ion binding"/>
    <property type="evidence" value="ECO:0007669"/>
    <property type="project" value="InterPro"/>
</dbReference>
<dbReference type="AlphaFoldDB" id="A0A812V0L1"/>
<dbReference type="InterPro" id="IPR002048">
    <property type="entry name" value="EF_hand_dom"/>
</dbReference>
<dbReference type="InterPro" id="IPR025958">
    <property type="entry name" value="SID1_TM_fam"/>
</dbReference>
<feature type="transmembrane region" description="Helical" evidence="10">
    <location>
        <begin position="370"/>
        <end position="391"/>
    </location>
</feature>
<dbReference type="GO" id="GO:0051033">
    <property type="term" value="F:RNA transmembrane transporter activity"/>
    <property type="evidence" value="ECO:0007669"/>
    <property type="project" value="TreeGrafter"/>
</dbReference>
<dbReference type="InterPro" id="IPR018247">
    <property type="entry name" value="EF_Hand_1_Ca_BS"/>
</dbReference>
<evidence type="ECO:0000256" key="4">
    <source>
        <dbReference type="ARBA" id="ARBA00022729"/>
    </source>
</evidence>
<keyword evidence="3 10" id="KW-0812">Transmembrane</keyword>
<feature type="transmembrane region" description="Helical" evidence="10">
    <location>
        <begin position="779"/>
        <end position="796"/>
    </location>
</feature>
<dbReference type="PANTHER" id="PTHR12185">
    <property type="entry name" value="SID1 TRANSMEMBRANE FAMILY MEMEBER"/>
    <property type="match status" value="1"/>
</dbReference>
<accession>A0A812V0L1</accession>
<evidence type="ECO:0000256" key="2">
    <source>
        <dbReference type="ARBA" id="ARBA00006618"/>
    </source>
</evidence>
<keyword evidence="13" id="KW-1185">Reference proteome</keyword>
<feature type="compositionally biased region" description="Low complexity" evidence="9">
    <location>
        <begin position="885"/>
        <end position="901"/>
    </location>
</feature>
<feature type="transmembrane region" description="Helical" evidence="10">
    <location>
        <begin position="426"/>
        <end position="446"/>
    </location>
</feature>
<keyword evidence="4" id="KW-0732">Signal</keyword>